<evidence type="ECO:0000313" key="2">
    <source>
        <dbReference type="EMBL" id="MBL3611180.1"/>
    </source>
</evidence>
<comment type="caution">
    <text evidence="2">The sequence shown here is derived from an EMBL/GenBank/DDBJ whole genome shotgun (WGS) entry which is preliminary data.</text>
</comment>
<gene>
    <name evidence="2" type="ORF">JMM60_20885</name>
</gene>
<feature type="domain" description="HTH cro/C1-type" evidence="1">
    <location>
        <begin position="6"/>
        <end position="60"/>
    </location>
</feature>
<dbReference type="RefSeq" id="WP_202250667.1">
    <property type="nucleotide sequence ID" value="NZ_JAESJJ010000051.1"/>
</dbReference>
<dbReference type="PROSITE" id="PS50943">
    <property type="entry name" value="HTH_CROC1"/>
    <property type="match status" value="1"/>
</dbReference>
<dbReference type="SMART" id="SM00530">
    <property type="entry name" value="HTH_XRE"/>
    <property type="match status" value="1"/>
</dbReference>
<dbReference type="EMBL" id="JAESJJ010000051">
    <property type="protein sequence ID" value="MBL3611180.1"/>
    <property type="molecule type" value="Genomic_DNA"/>
</dbReference>
<keyword evidence="3" id="KW-1185">Reference proteome</keyword>
<proteinExistence type="predicted"/>
<accession>A0ABS1S1I0</accession>
<evidence type="ECO:0000259" key="1">
    <source>
        <dbReference type="PROSITE" id="PS50943"/>
    </source>
</evidence>
<dbReference type="Proteomes" id="UP000604473">
    <property type="component" value="Unassembled WGS sequence"/>
</dbReference>
<organism evidence="2 3">
    <name type="scientific">Rhodovulum sulfidophilum</name>
    <name type="common">Rhodobacter sulfidophilus</name>
    <dbReference type="NCBI Taxonomy" id="35806"/>
    <lineage>
        <taxon>Bacteria</taxon>
        <taxon>Pseudomonadati</taxon>
        <taxon>Pseudomonadota</taxon>
        <taxon>Alphaproteobacteria</taxon>
        <taxon>Rhodobacterales</taxon>
        <taxon>Paracoccaceae</taxon>
        <taxon>Rhodovulum</taxon>
    </lineage>
</organism>
<dbReference type="InterPro" id="IPR001387">
    <property type="entry name" value="Cro/C1-type_HTH"/>
</dbReference>
<dbReference type="Gene3D" id="1.10.260.40">
    <property type="entry name" value="lambda repressor-like DNA-binding domains"/>
    <property type="match status" value="1"/>
</dbReference>
<sequence>MIGEALRLIRVYHDLKQSDLADRLGISQSHLSEIERSKKAPSNELIERYSKEFRLPVSSIWFFDEHLTEGVKPSTLDRARGIIADKVLDFLRIVEGKRKANDIEA</sequence>
<dbReference type="InterPro" id="IPR010982">
    <property type="entry name" value="Lambda_DNA-bd_dom_sf"/>
</dbReference>
<protein>
    <submittedName>
        <fullName evidence="2">Helix-turn-helix transcriptional regulator</fullName>
    </submittedName>
</protein>
<dbReference type="SUPFAM" id="SSF47413">
    <property type="entry name" value="lambda repressor-like DNA-binding domains"/>
    <property type="match status" value="1"/>
</dbReference>
<dbReference type="CDD" id="cd00093">
    <property type="entry name" value="HTH_XRE"/>
    <property type="match status" value="1"/>
</dbReference>
<name>A0ABS1S1I0_RHOSU</name>
<reference evidence="2 3" key="1">
    <citation type="submission" date="2021-01" db="EMBL/GenBank/DDBJ databases">
        <title>Draft genomes of Rhodovulum sulfidophilum.</title>
        <authorList>
            <person name="Guzman M.S."/>
        </authorList>
    </citation>
    <scope>NUCLEOTIDE SEQUENCE [LARGE SCALE GENOMIC DNA]</scope>
    <source>
        <strain evidence="2 3">AB35</strain>
    </source>
</reference>
<dbReference type="Pfam" id="PF01381">
    <property type="entry name" value="HTH_3"/>
    <property type="match status" value="1"/>
</dbReference>
<evidence type="ECO:0000313" key="3">
    <source>
        <dbReference type="Proteomes" id="UP000604473"/>
    </source>
</evidence>